<sequence>MFTLVDLQKENIEEITSTGIKTTKTIYELDSIIFATGFDAMTGALMNIDIRGRSDSTIQHKWSEGPRTYLGLMISDFPNLFLITEPGSPSVLTNMIISIEQHVDWITDCLDYLRKHQLNTIETTNEVNAIVNATLVNMGNSWYLDSNVPGKTRVFMPYAAGIVLYRQKCDKVADNNHEGFQLEQITNRQ</sequence>
<keyword evidence="7" id="KW-0503">Monooxygenase</keyword>
<evidence type="ECO:0000313" key="10">
    <source>
        <dbReference type="Proteomes" id="UP000663828"/>
    </source>
</evidence>
<dbReference type="GO" id="GO:0004497">
    <property type="term" value="F:monooxygenase activity"/>
    <property type="evidence" value="ECO:0007669"/>
    <property type="project" value="UniProtKB-KW"/>
</dbReference>
<name>A0A814BPT9_ADIRI</name>
<comment type="similarity">
    <text evidence="2">Belongs to the FAD-binding monooxygenase family.</text>
</comment>
<evidence type="ECO:0000256" key="6">
    <source>
        <dbReference type="ARBA" id="ARBA00023002"/>
    </source>
</evidence>
<dbReference type="PANTHER" id="PTHR43098">
    <property type="entry name" value="L-ORNITHINE N(5)-MONOOXYGENASE-RELATED"/>
    <property type="match status" value="1"/>
</dbReference>
<evidence type="ECO:0008006" key="12">
    <source>
        <dbReference type="Google" id="ProtNLM"/>
    </source>
</evidence>
<evidence type="ECO:0000256" key="5">
    <source>
        <dbReference type="ARBA" id="ARBA00022857"/>
    </source>
</evidence>
<evidence type="ECO:0000313" key="11">
    <source>
        <dbReference type="Proteomes" id="UP000663852"/>
    </source>
</evidence>
<reference evidence="8" key="1">
    <citation type="submission" date="2021-02" db="EMBL/GenBank/DDBJ databases">
        <authorList>
            <person name="Nowell W R."/>
        </authorList>
    </citation>
    <scope>NUCLEOTIDE SEQUENCE</scope>
</reference>
<keyword evidence="6" id="KW-0560">Oxidoreductase</keyword>
<evidence type="ECO:0000256" key="1">
    <source>
        <dbReference type="ARBA" id="ARBA00001974"/>
    </source>
</evidence>
<organism evidence="8 11">
    <name type="scientific">Adineta ricciae</name>
    <name type="common">Rotifer</name>
    <dbReference type="NCBI Taxonomy" id="249248"/>
    <lineage>
        <taxon>Eukaryota</taxon>
        <taxon>Metazoa</taxon>
        <taxon>Spiralia</taxon>
        <taxon>Gnathifera</taxon>
        <taxon>Rotifera</taxon>
        <taxon>Eurotatoria</taxon>
        <taxon>Bdelloidea</taxon>
        <taxon>Adinetida</taxon>
        <taxon>Adinetidae</taxon>
        <taxon>Adineta</taxon>
    </lineage>
</organism>
<dbReference type="PANTHER" id="PTHR43098:SF3">
    <property type="entry name" value="L-ORNITHINE N(5)-MONOOXYGENASE-RELATED"/>
    <property type="match status" value="1"/>
</dbReference>
<gene>
    <name evidence="8" type="ORF">EDS130_LOCUS11393</name>
    <name evidence="9" type="ORF">XAT740_LOCUS55884</name>
</gene>
<dbReference type="Proteomes" id="UP000663828">
    <property type="component" value="Unassembled WGS sequence"/>
</dbReference>
<proteinExistence type="inferred from homology"/>
<keyword evidence="4" id="KW-0274">FAD</keyword>
<dbReference type="InterPro" id="IPR050775">
    <property type="entry name" value="FAD-binding_Monooxygenases"/>
</dbReference>
<keyword evidence="5" id="KW-0521">NADP</keyword>
<dbReference type="OrthoDB" id="66881at2759"/>
<accession>A0A814BPT9</accession>
<dbReference type="InterPro" id="IPR036188">
    <property type="entry name" value="FAD/NAD-bd_sf"/>
</dbReference>
<dbReference type="SUPFAM" id="SSF51905">
    <property type="entry name" value="FAD/NAD(P)-binding domain"/>
    <property type="match status" value="1"/>
</dbReference>
<evidence type="ECO:0000256" key="3">
    <source>
        <dbReference type="ARBA" id="ARBA00022630"/>
    </source>
</evidence>
<protein>
    <recommendedName>
        <fullName evidence="12">Cyclohexanone monooxygenase</fullName>
    </recommendedName>
</protein>
<evidence type="ECO:0000256" key="4">
    <source>
        <dbReference type="ARBA" id="ARBA00022827"/>
    </source>
</evidence>
<evidence type="ECO:0000313" key="8">
    <source>
        <dbReference type="EMBL" id="CAF0932864.1"/>
    </source>
</evidence>
<comment type="cofactor">
    <cofactor evidence="1">
        <name>FAD</name>
        <dbReference type="ChEBI" id="CHEBI:57692"/>
    </cofactor>
</comment>
<keyword evidence="3" id="KW-0285">Flavoprotein</keyword>
<comment type="caution">
    <text evidence="8">The sequence shown here is derived from an EMBL/GenBank/DDBJ whole genome shotgun (WGS) entry which is preliminary data.</text>
</comment>
<dbReference type="Gene3D" id="3.50.50.60">
    <property type="entry name" value="FAD/NAD(P)-binding domain"/>
    <property type="match status" value="1"/>
</dbReference>
<dbReference type="AlphaFoldDB" id="A0A814BPT9"/>
<evidence type="ECO:0000313" key="9">
    <source>
        <dbReference type="EMBL" id="CAF1655787.1"/>
    </source>
</evidence>
<evidence type="ECO:0000256" key="2">
    <source>
        <dbReference type="ARBA" id="ARBA00010139"/>
    </source>
</evidence>
<evidence type="ECO:0000256" key="7">
    <source>
        <dbReference type="ARBA" id="ARBA00023033"/>
    </source>
</evidence>
<dbReference type="EMBL" id="CAJNOJ010000041">
    <property type="protein sequence ID" value="CAF0932864.1"/>
    <property type="molecule type" value="Genomic_DNA"/>
</dbReference>
<dbReference type="Proteomes" id="UP000663852">
    <property type="component" value="Unassembled WGS sequence"/>
</dbReference>
<keyword evidence="10" id="KW-1185">Reference proteome</keyword>
<dbReference type="EMBL" id="CAJNOR010010670">
    <property type="protein sequence ID" value="CAF1655787.1"/>
    <property type="molecule type" value="Genomic_DNA"/>
</dbReference>